<keyword evidence="2" id="KW-1185">Reference proteome</keyword>
<evidence type="ECO:0000313" key="2">
    <source>
        <dbReference type="Proteomes" id="UP000247409"/>
    </source>
</evidence>
<comment type="caution">
    <text evidence="1">The sequence shown here is derived from an EMBL/GenBank/DDBJ whole genome shotgun (WGS) entry which is preliminary data.</text>
</comment>
<dbReference type="EMBL" id="NBIV01000040">
    <property type="protein sequence ID" value="PXF46346.1"/>
    <property type="molecule type" value="Genomic_DNA"/>
</dbReference>
<proteinExistence type="predicted"/>
<organism evidence="1 2">
    <name type="scientific">Gracilariopsis chorda</name>
    <dbReference type="NCBI Taxonomy" id="448386"/>
    <lineage>
        <taxon>Eukaryota</taxon>
        <taxon>Rhodophyta</taxon>
        <taxon>Florideophyceae</taxon>
        <taxon>Rhodymeniophycidae</taxon>
        <taxon>Gracilariales</taxon>
        <taxon>Gracilariaceae</taxon>
        <taxon>Gracilariopsis</taxon>
    </lineage>
</organism>
<dbReference type="Proteomes" id="UP000247409">
    <property type="component" value="Unassembled WGS sequence"/>
</dbReference>
<reference evidence="1 2" key="1">
    <citation type="journal article" date="2018" name="Mol. Biol. Evol.">
        <title>Analysis of the draft genome of the red seaweed Gracilariopsis chorda provides insights into genome size evolution in Rhodophyta.</title>
        <authorList>
            <person name="Lee J."/>
            <person name="Yang E.C."/>
            <person name="Graf L."/>
            <person name="Yang J.H."/>
            <person name="Qiu H."/>
            <person name="Zel Zion U."/>
            <person name="Chan C.X."/>
            <person name="Stephens T.G."/>
            <person name="Weber A.P.M."/>
            <person name="Boo G.H."/>
            <person name="Boo S.M."/>
            <person name="Kim K.M."/>
            <person name="Shin Y."/>
            <person name="Jung M."/>
            <person name="Lee S.J."/>
            <person name="Yim H.S."/>
            <person name="Lee J.H."/>
            <person name="Bhattacharya D."/>
            <person name="Yoon H.S."/>
        </authorList>
    </citation>
    <scope>NUCLEOTIDE SEQUENCE [LARGE SCALE GENOMIC DNA]</scope>
    <source>
        <strain evidence="1 2">SKKU-2015</strain>
        <tissue evidence="1">Whole body</tissue>
    </source>
</reference>
<protein>
    <submittedName>
        <fullName evidence="1">Uncharacterized protein</fullName>
    </submittedName>
</protein>
<gene>
    <name evidence="1" type="ORF">BWQ96_03845</name>
</gene>
<sequence length="623" mass="69312">MEIEAFLDAVFFHPFPNPRLKTPGPTLKPRTPDKHGDPVSWRCYPPILGHTNPRKGLPGLCDQISLLCPSTAYVLLPSDSISDMKGEDLDLIVDVSEALRYVHEDLGVDMYVVLVFREVATEVCQSYAHVFQADIALTGCVGNLIYESILFDMKPTSLDIIGGEDHRHLSLASCTGRTPLPISRCRILPFQRAGSLYSFESPLRVVWRGSIFSQNDSEYSGFRFLHTSTLGMPIGRVTMKSCYPSSLSASISTSDQAAFLVTLDITASATAIDLVESWRECNAHVILDFDGATFVASWAPPREQLNYWHIMVVSAETVSTQVENAHVSKTRPCCRISDKQSILPSILPPDVMALPVFSFKDMISASVNGHRSLVNCLGDELERRCDSSQARNLTRALSLKRDMKSKMDPNCRTVRRRREGFDSESLDHMKGPSKRAKNVNYIHLSPTVSKNSRYRQFPSAYTIQDSRCLANHFSGAGEAGQRKVKSRLGRQVSVKIDYRLVVIAMRQAFESSPLSCAVRRGTTKDKVDLRPRSWSRMGLMASDYDGPDTGRQESLSDEENTFMLHGIEYQCRDATAEVEAAIHTAGAEFIRSSISSVKLSRVMHALEELKRPLPSSGEGVSVF</sequence>
<dbReference type="AlphaFoldDB" id="A0A2V3IW21"/>
<name>A0A2V3IW21_9FLOR</name>
<accession>A0A2V3IW21</accession>
<evidence type="ECO:0000313" key="1">
    <source>
        <dbReference type="EMBL" id="PXF46346.1"/>
    </source>
</evidence>